<name>A0A8J1T5T2_OWEFU</name>
<comment type="caution">
    <text evidence="1">The sequence shown here is derived from an EMBL/GenBank/DDBJ whole genome shotgun (WGS) entry which is preliminary data.</text>
</comment>
<keyword evidence="2" id="KW-1185">Reference proteome</keyword>
<dbReference type="Proteomes" id="UP000749559">
    <property type="component" value="Unassembled WGS sequence"/>
</dbReference>
<sequence>MWRHLWAACIIVTSYTTIVLSEASMKKRMCQSYKDCAVGEYCHESRVNLAVRGGGKQKHIKAGVCTAGKLREERCDPTILCHCGLGFDCRVPPSRTNKLLFHQYTCQLSDFARDKEKFPKRYLMLLKCEIRTKEGDNIEAPIFDR</sequence>
<evidence type="ECO:0000313" key="2">
    <source>
        <dbReference type="Proteomes" id="UP000749559"/>
    </source>
</evidence>
<dbReference type="AlphaFoldDB" id="A0A8J1T5T2"/>
<protein>
    <submittedName>
        <fullName evidence="1">Uncharacterized protein</fullName>
    </submittedName>
</protein>
<gene>
    <name evidence="1" type="ORF">OFUS_LOCUS10759</name>
</gene>
<organism evidence="1 2">
    <name type="scientific">Owenia fusiformis</name>
    <name type="common">Polychaete worm</name>
    <dbReference type="NCBI Taxonomy" id="6347"/>
    <lineage>
        <taxon>Eukaryota</taxon>
        <taxon>Metazoa</taxon>
        <taxon>Spiralia</taxon>
        <taxon>Lophotrochozoa</taxon>
        <taxon>Annelida</taxon>
        <taxon>Polychaeta</taxon>
        <taxon>Sedentaria</taxon>
        <taxon>Canalipalpata</taxon>
        <taxon>Sabellida</taxon>
        <taxon>Oweniida</taxon>
        <taxon>Oweniidae</taxon>
        <taxon>Owenia</taxon>
    </lineage>
</organism>
<accession>A0A8J1T5T2</accession>
<reference evidence="1" key="1">
    <citation type="submission" date="2022-03" db="EMBL/GenBank/DDBJ databases">
        <authorList>
            <person name="Martin C."/>
        </authorList>
    </citation>
    <scope>NUCLEOTIDE SEQUENCE</scope>
</reference>
<proteinExistence type="predicted"/>
<evidence type="ECO:0000313" key="1">
    <source>
        <dbReference type="EMBL" id="CAH1784590.1"/>
    </source>
</evidence>
<dbReference type="EMBL" id="CAIIXF020000005">
    <property type="protein sequence ID" value="CAH1784590.1"/>
    <property type="molecule type" value="Genomic_DNA"/>
</dbReference>